<keyword evidence="2" id="KW-0479">Metal-binding</keyword>
<reference evidence="4" key="1">
    <citation type="submission" date="2018-06" db="EMBL/GenBank/DDBJ databases">
        <authorList>
            <person name="Zhirakovskaya E."/>
        </authorList>
    </citation>
    <scope>NUCLEOTIDE SEQUENCE</scope>
</reference>
<dbReference type="InterPro" id="IPR005925">
    <property type="entry name" value="Agmatinase-rel"/>
</dbReference>
<dbReference type="GO" id="GO:0008783">
    <property type="term" value="F:agmatinase activity"/>
    <property type="evidence" value="ECO:0007669"/>
    <property type="project" value="UniProtKB-EC"/>
</dbReference>
<evidence type="ECO:0000313" key="4">
    <source>
        <dbReference type="EMBL" id="VAX16713.1"/>
    </source>
</evidence>
<gene>
    <name evidence="4" type="ORF">MNBD_NITROSPINAE01-528</name>
</gene>
<protein>
    <submittedName>
        <fullName evidence="4">Agmatinase</fullName>
        <ecNumber evidence="4">3.5.3.11</ecNumber>
    </submittedName>
</protein>
<dbReference type="PANTHER" id="PTHR11358">
    <property type="entry name" value="ARGINASE/AGMATINASE"/>
    <property type="match status" value="1"/>
</dbReference>
<dbReference type="GO" id="GO:0033389">
    <property type="term" value="P:putrescine biosynthetic process from arginine, via agmatine"/>
    <property type="evidence" value="ECO:0007669"/>
    <property type="project" value="TreeGrafter"/>
</dbReference>
<proteinExistence type="inferred from homology"/>
<sequence>MSVFSENLAGGGFGAFGAYEPDLAGADAVILPVPYDATVCYQPGTRNGPQAIINSAPQVEHYDFDSGFNCEDLKLTLLNEIEIDVSGPEAMMARIEKVYRAVAKKVPFILMLGGEHSITHPAVRVMAEKHKGSLSVVQFDAHADLRDSYMGSPHSHASVMRRVIDFAPITQIGIRNVSKEEAGFIKTSGHPVYYAQDITGKTDWIDDMVKDLNENVYISVDLDGFDPSVIPGVGTPEPGGLSWRDVTEAIKRIGEKRNIVGADVVELKPLPGSVQSEFTAAKLCFKILSTAFLIR</sequence>
<comment type="similarity">
    <text evidence="1">Belongs to the arginase family. Agmatinase subfamily.</text>
</comment>
<dbReference type="PIRSF" id="PIRSF036979">
    <property type="entry name" value="Arginase"/>
    <property type="match status" value="1"/>
</dbReference>
<dbReference type="InterPro" id="IPR006035">
    <property type="entry name" value="Ureohydrolase"/>
</dbReference>
<organism evidence="4">
    <name type="scientific">hydrothermal vent metagenome</name>
    <dbReference type="NCBI Taxonomy" id="652676"/>
    <lineage>
        <taxon>unclassified sequences</taxon>
        <taxon>metagenomes</taxon>
        <taxon>ecological metagenomes</taxon>
    </lineage>
</organism>
<accession>A0A3B1BWN4</accession>
<dbReference type="EC" id="3.5.3.11" evidence="4"/>
<dbReference type="PROSITE" id="PS01053">
    <property type="entry name" value="ARGINASE_1"/>
    <property type="match status" value="1"/>
</dbReference>
<name>A0A3B1BWN4_9ZZZZ</name>
<dbReference type="GO" id="GO:0046872">
    <property type="term" value="F:metal ion binding"/>
    <property type="evidence" value="ECO:0007669"/>
    <property type="project" value="UniProtKB-KW"/>
</dbReference>
<dbReference type="PROSITE" id="PS51409">
    <property type="entry name" value="ARGINASE_2"/>
    <property type="match status" value="1"/>
</dbReference>
<dbReference type="InterPro" id="IPR020855">
    <property type="entry name" value="Ureohydrolase_Mn_BS"/>
</dbReference>
<evidence type="ECO:0000256" key="1">
    <source>
        <dbReference type="ARBA" id="ARBA00009227"/>
    </source>
</evidence>
<dbReference type="SUPFAM" id="SSF52768">
    <property type="entry name" value="Arginase/deacetylase"/>
    <property type="match status" value="1"/>
</dbReference>
<dbReference type="NCBIfam" id="TIGR01230">
    <property type="entry name" value="agmatinase"/>
    <property type="match status" value="1"/>
</dbReference>
<dbReference type="EMBL" id="UOGC01000036">
    <property type="protein sequence ID" value="VAX16713.1"/>
    <property type="molecule type" value="Genomic_DNA"/>
</dbReference>
<dbReference type="PANTHER" id="PTHR11358:SF26">
    <property type="entry name" value="GUANIDINO ACID HYDROLASE, MITOCHONDRIAL"/>
    <property type="match status" value="1"/>
</dbReference>
<dbReference type="Gene3D" id="3.40.800.10">
    <property type="entry name" value="Ureohydrolase domain"/>
    <property type="match status" value="1"/>
</dbReference>
<evidence type="ECO:0000256" key="2">
    <source>
        <dbReference type="ARBA" id="ARBA00022723"/>
    </source>
</evidence>
<dbReference type="CDD" id="cd11593">
    <property type="entry name" value="Agmatinase-like_2"/>
    <property type="match status" value="1"/>
</dbReference>
<dbReference type="Pfam" id="PF00491">
    <property type="entry name" value="Arginase"/>
    <property type="match status" value="1"/>
</dbReference>
<dbReference type="InterPro" id="IPR023696">
    <property type="entry name" value="Ureohydrolase_dom_sf"/>
</dbReference>
<keyword evidence="3 4" id="KW-0378">Hydrolase</keyword>
<dbReference type="AlphaFoldDB" id="A0A3B1BWN4"/>
<evidence type="ECO:0000256" key="3">
    <source>
        <dbReference type="ARBA" id="ARBA00022801"/>
    </source>
</evidence>